<dbReference type="Proteomes" id="UP000887540">
    <property type="component" value="Unplaced"/>
</dbReference>
<feature type="transmembrane region" description="Helical" evidence="1">
    <location>
        <begin position="192"/>
        <end position="215"/>
    </location>
</feature>
<feature type="transmembrane region" description="Helical" evidence="1">
    <location>
        <begin position="38"/>
        <end position="56"/>
    </location>
</feature>
<feature type="transmembrane region" description="Helical" evidence="1">
    <location>
        <begin position="12"/>
        <end position="32"/>
    </location>
</feature>
<keyword evidence="2" id="KW-1185">Reference proteome</keyword>
<evidence type="ECO:0000313" key="2">
    <source>
        <dbReference type="Proteomes" id="UP000887540"/>
    </source>
</evidence>
<sequence length="216" mass="25035">MVMNGVMDMSMMSTYFITAIILILNVDVGFHIGKFLGALNNIGWHGIMLFSTLLAINRCDSIIRFIDKIIYRKDCLWKILIIINYLLIIISFISYLLPNMGVIMDKLDFYAESERNALQLEYIFLKVTFVLLGICLVLYLAAFIKLLILYFKIQQANSPSYEVLLFLQTFFILAYKAFVVVLYNFYPPATKTMFIVANIVGMLEQGYHPYLYLVFN</sequence>
<keyword evidence="1" id="KW-0472">Membrane</keyword>
<evidence type="ECO:0000256" key="1">
    <source>
        <dbReference type="SAM" id="Phobius"/>
    </source>
</evidence>
<proteinExistence type="predicted"/>
<evidence type="ECO:0000313" key="3">
    <source>
        <dbReference type="WBParaSite" id="ACRNAN_scaffold14230.g30456.t1"/>
    </source>
</evidence>
<feature type="transmembrane region" description="Helical" evidence="1">
    <location>
        <begin position="76"/>
        <end position="97"/>
    </location>
</feature>
<keyword evidence="1" id="KW-1133">Transmembrane helix</keyword>
<protein>
    <submittedName>
        <fullName evidence="3">Uncharacterized protein</fullName>
    </submittedName>
</protein>
<name>A0A914CSV8_9BILA</name>
<keyword evidence="1" id="KW-0812">Transmembrane</keyword>
<organism evidence="2 3">
    <name type="scientific">Acrobeloides nanus</name>
    <dbReference type="NCBI Taxonomy" id="290746"/>
    <lineage>
        <taxon>Eukaryota</taxon>
        <taxon>Metazoa</taxon>
        <taxon>Ecdysozoa</taxon>
        <taxon>Nematoda</taxon>
        <taxon>Chromadorea</taxon>
        <taxon>Rhabditida</taxon>
        <taxon>Tylenchina</taxon>
        <taxon>Cephalobomorpha</taxon>
        <taxon>Cephaloboidea</taxon>
        <taxon>Cephalobidae</taxon>
        <taxon>Acrobeloides</taxon>
    </lineage>
</organism>
<dbReference type="AlphaFoldDB" id="A0A914CSV8"/>
<feature type="transmembrane region" description="Helical" evidence="1">
    <location>
        <begin position="163"/>
        <end position="186"/>
    </location>
</feature>
<accession>A0A914CSV8</accession>
<reference evidence="3" key="1">
    <citation type="submission" date="2022-11" db="UniProtKB">
        <authorList>
            <consortium name="WormBaseParasite"/>
        </authorList>
    </citation>
    <scope>IDENTIFICATION</scope>
</reference>
<dbReference type="WBParaSite" id="ACRNAN_scaffold14230.g30456.t1">
    <property type="protein sequence ID" value="ACRNAN_scaffold14230.g30456.t1"/>
    <property type="gene ID" value="ACRNAN_scaffold14230.g30456"/>
</dbReference>
<feature type="transmembrane region" description="Helical" evidence="1">
    <location>
        <begin position="123"/>
        <end position="151"/>
    </location>
</feature>